<dbReference type="PROSITE" id="PS51257">
    <property type="entry name" value="PROKAR_LIPOPROTEIN"/>
    <property type="match status" value="1"/>
</dbReference>
<protein>
    <recommendedName>
        <fullName evidence="3">ABC transporter periplasmic binding protein yphF</fullName>
    </recommendedName>
</protein>
<dbReference type="OrthoDB" id="2449131at2"/>
<organism evidence="1 2">
    <name type="scientific">Cytobacillus oceanisediminis</name>
    <dbReference type="NCBI Taxonomy" id="665099"/>
    <lineage>
        <taxon>Bacteria</taxon>
        <taxon>Bacillati</taxon>
        <taxon>Bacillota</taxon>
        <taxon>Bacilli</taxon>
        <taxon>Bacillales</taxon>
        <taxon>Bacillaceae</taxon>
        <taxon>Cytobacillus</taxon>
    </lineage>
</organism>
<name>A0A2V3A0Q2_9BACI</name>
<dbReference type="EMBL" id="QGTW01000003">
    <property type="protein sequence ID" value="PWW30366.1"/>
    <property type="molecule type" value="Genomic_DNA"/>
</dbReference>
<dbReference type="AlphaFoldDB" id="A0A2V3A0Q2"/>
<reference evidence="1 2" key="1">
    <citation type="submission" date="2018-05" db="EMBL/GenBank/DDBJ databases">
        <title>Freshwater and sediment microbial communities from various areas in North America, analyzing microbe dynamics in response to fracking.</title>
        <authorList>
            <person name="Lamendella R."/>
        </authorList>
    </citation>
    <scope>NUCLEOTIDE SEQUENCE [LARGE SCALE GENOMIC DNA]</scope>
    <source>
        <strain evidence="1 2">15_TX</strain>
    </source>
</reference>
<comment type="caution">
    <text evidence="1">The sequence shown here is derived from an EMBL/GenBank/DDBJ whole genome shotgun (WGS) entry which is preliminary data.</text>
</comment>
<dbReference type="RefSeq" id="WP_110064238.1">
    <property type="nucleotide sequence ID" value="NZ_QGTW01000003.1"/>
</dbReference>
<evidence type="ECO:0008006" key="3">
    <source>
        <dbReference type="Google" id="ProtNLM"/>
    </source>
</evidence>
<evidence type="ECO:0000313" key="2">
    <source>
        <dbReference type="Proteomes" id="UP000247150"/>
    </source>
</evidence>
<gene>
    <name evidence="1" type="ORF">DFO73_103251</name>
</gene>
<accession>A0A2V3A0Q2</accession>
<proteinExistence type="predicted"/>
<sequence length="237" mass="27107">MRKACNTFLLLLLTGMVLTGCMYPKEKLSQNQIAYKDQLQSVQSAVDQYREDNDGLLPIKTKDQTTPIYQKYPIDFKKIAPQYMAEPPGNAFESGGVFQYVIVDAETEPKVKIFDLRIAETIRDINLRIKAHGFPPYKEQIADNVFTMDFKKIGFKEDPKALSPYSGQNLPFVVTGNADVYVDYRIDLYQALKEKENKYKPGEDIRDILVEDSAFVPSYSLPYTIDDETSEPIFLVK</sequence>
<evidence type="ECO:0000313" key="1">
    <source>
        <dbReference type="EMBL" id="PWW30366.1"/>
    </source>
</evidence>
<dbReference type="Proteomes" id="UP000247150">
    <property type="component" value="Unassembled WGS sequence"/>
</dbReference>